<dbReference type="OMA" id="HERDIKG"/>
<dbReference type="Proteomes" id="UP000008142">
    <property type="component" value="Unassembled WGS sequence"/>
</dbReference>
<name>F0UL92_AJEC8</name>
<dbReference type="OrthoDB" id="4812032at2759"/>
<dbReference type="HOGENOM" id="CLU_2072480_0_0_1"/>
<evidence type="ECO:0000313" key="2">
    <source>
        <dbReference type="EMBL" id="EGC45366.1"/>
    </source>
</evidence>
<feature type="region of interest" description="Disordered" evidence="1">
    <location>
        <begin position="102"/>
        <end position="125"/>
    </location>
</feature>
<proteinExistence type="predicted"/>
<dbReference type="EMBL" id="DS990639">
    <property type="protein sequence ID" value="EGC45366.1"/>
    <property type="molecule type" value="Genomic_DNA"/>
</dbReference>
<sequence>MSQQAAAMEEVRFPEFDWTVAKIEKRSNAMNIMWHTNKAKTSHLDCSSMIGGDTLPLANAFAQMESTKNPYRQLSICYSRLNRRNSNNGEAILKCRCDPQQHERDIKGTSKRPASVLAIPPQELA</sequence>
<evidence type="ECO:0000313" key="3">
    <source>
        <dbReference type="Proteomes" id="UP000008142"/>
    </source>
</evidence>
<evidence type="ECO:0000256" key="1">
    <source>
        <dbReference type="SAM" id="MobiDB-lite"/>
    </source>
</evidence>
<accession>F0UL92</accession>
<gene>
    <name evidence="2" type="ORF">HCEG_04581</name>
</gene>
<reference evidence="3" key="1">
    <citation type="submission" date="2008-07" db="EMBL/GenBank/DDBJ databases">
        <title>Annotation of Ajellomyces capsulatus strain H88.</title>
        <authorList>
            <person name="Champion M."/>
            <person name="Cuomo C."/>
            <person name="Ma L.-J."/>
            <person name="Henn M.R."/>
            <person name="Sil A."/>
            <person name="Goldman B."/>
            <person name="Young S.K."/>
            <person name="Kodira C.D."/>
            <person name="Zeng Q."/>
            <person name="Koehrsen M."/>
            <person name="Alvarado L."/>
            <person name="Berlin A."/>
            <person name="Borenstein D."/>
            <person name="Chen Z."/>
            <person name="Engels R."/>
            <person name="Freedman E."/>
            <person name="Gellesch M."/>
            <person name="Goldberg J."/>
            <person name="Griggs A."/>
            <person name="Gujja S."/>
            <person name="Heiman D."/>
            <person name="Hepburn T."/>
            <person name="Howarth C."/>
            <person name="Jen D."/>
            <person name="Larson L."/>
            <person name="Lewis B."/>
            <person name="Mehta T."/>
            <person name="Park D."/>
            <person name="Pearson M."/>
            <person name="Roberts A."/>
            <person name="Saif S."/>
            <person name="Shea T."/>
            <person name="Shenoy N."/>
            <person name="Sisk P."/>
            <person name="Stolte C."/>
            <person name="Sykes S."/>
            <person name="Walk T."/>
            <person name="White J."/>
            <person name="Yandava C."/>
            <person name="Klein B."/>
            <person name="McEwen J.G."/>
            <person name="Puccia R."/>
            <person name="Goldman G.H."/>
            <person name="Felipe M.S."/>
            <person name="Nino-Vega G."/>
            <person name="San-Blas G."/>
            <person name="Taylor J."/>
            <person name="Mendoza L."/>
            <person name="Galagan J."/>
            <person name="Nusbaum C."/>
            <person name="Birren B."/>
        </authorList>
    </citation>
    <scope>NUCLEOTIDE SEQUENCE [LARGE SCALE GENOMIC DNA]</scope>
    <source>
        <strain evidence="3">H88</strain>
    </source>
</reference>
<dbReference type="AlphaFoldDB" id="F0UL92"/>
<organism evidence="3">
    <name type="scientific">Ajellomyces capsulatus (strain H88)</name>
    <name type="common">Darling's disease fungus</name>
    <name type="synonym">Histoplasma capsulatum</name>
    <dbReference type="NCBI Taxonomy" id="544711"/>
    <lineage>
        <taxon>Eukaryota</taxon>
        <taxon>Fungi</taxon>
        <taxon>Dikarya</taxon>
        <taxon>Ascomycota</taxon>
        <taxon>Pezizomycotina</taxon>
        <taxon>Eurotiomycetes</taxon>
        <taxon>Eurotiomycetidae</taxon>
        <taxon>Onygenales</taxon>
        <taxon>Ajellomycetaceae</taxon>
        <taxon>Histoplasma</taxon>
    </lineage>
</organism>
<protein>
    <submittedName>
        <fullName evidence="2">Predicted protein</fullName>
    </submittedName>
</protein>